<evidence type="ECO:0000313" key="5">
    <source>
        <dbReference type="Proteomes" id="UP001140230"/>
    </source>
</evidence>
<organism evidence="4 5">
    <name type="scientific">Xanthomonas hortorum pv. hederae</name>
    <dbReference type="NCBI Taxonomy" id="453603"/>
    <lineage>
        <taxon>Bacteria</taxon>
        <taxon>Pseudomonadati</taxon>
        <taxon>Pseudomonadota</taxon>
        <taxon>Gammaproteobacteria</taxon>
        <taxon>Lysobacterales</taxon>
        <taxon>Lysobacteraceae</taxon>
        <taxon>Xanthomonas</taxon>
    </lineage>
</organism>
<proteinExistence type="predicted"/>
<dbReference type="InterPro" id="IPR001647">
    <property type="entry name" value="HTH_TetR"/>
</dbReference>
<dbReference type="InterPro" id="IPR009057">
    <property type="entry name" value="Homeodomain-like_sf"/>
</dbReference>
<protein>
    <submittedName>
        <fullName evidence="4">TetR/AcrR family transcriptional regulator</fullName>
    </submittedName>
</protein>
<dbReference type="Proteomes" id="UP001140230">
    <property type="component" value="Unassembled WGS sequence"/>
</dbReference>
<dbReference type="Pfam" id="PF00440">
    <property type="entry name" value="TetR_N"/>
    <property type="match status" value="1"/>
</dbReference>
<dbReference type="RefSeq" id="WP_258077673.1">
    <property type="nucleotide sequence ID" value="NZ_JAJTZX010000058.1"/>
</dbReference>
<feature type="domain" description="HTH tetR-type" evidence="3">
    <location>
        <begin position="1"/>
        <end position="55"/>
    </location>
</feature>
<dbReference type="PROSITE" id="PS50977">
    <property type="entry name" value="HTH_TETR_2"/>
    <property type="match status" value="1"/>
</dbReference>
<dbReference type="AlphaFoldDB" id="A0A9X4H5W4"/>
<evidence type="ECO:0000256" key="2">
    <source>
        <dbReference type="PROSITE-ProRule" id="PRU00335"/>
    </source>
</evidence>
<evidence type="ECO:0000259" key="3">
    <source>
        <dbReference type="PROSITE" id="PS50977"/>
    </source>
</evidence>
<evidence type="ECO:0000256" key="1">
    <source>
        <dbReference type="ARBA" id="ARBA00023125"/>
    </source>
</evidence>
<keyword evidence="1 2" id="KW-0238">DNA-binding</keyword>
<reference evidence="4" key="1">
    <citation type="journal article" date="2022" name="Phytopathology">
        <title>Whole genome sequencing-based tracing of a 2022 introduction and outbreak of Xanthomonas hortorum pv. pelargonii.</title>
        <authorList>
            <person name="Iruegas Bocardo F."/>
            <person name="Weisberg A.J."/>
            <person name="Riutta E.R."/>
            <person name="Kilday K.B."/>
            <person name="Bonkowski J.C."/>
            <person name="Creswell T.C."/>
            <person name="Daughtrey M."/>
            <person name="Rane K.K."/>
            <person name="Grunwald N.J."/>
            <person name="Chang J.H."/>
            <person name="Putnam M."/>
        </authorList>
    </citation>
    <scope>NUCLEOTIDE SEQUENCE</scope>
    <source>
        <strain evidence="4">22-338</strain>
    </source>
</reference>
<dbReference type="EMBL" id="JANWTP010000083">
    <property type="protein sequence ID" value="MDC8639834.1"/>
    <property type="molecule type" value="Genomic_DNA"/>
</dbReference>
<comment type="caution">
    <text evidence="4">The sequence shown here is derived from an EMBL/GenBank/DDBJ whole genome shotgun (WGS) entry which is preliminary data.</text>
</comment>
<accession>A0A9X4H5W4</accession>
<dbReference type="GO" id="GO:0003677">
    <property type="term" value="F:DNA binding"/>
    <property type="evidence" value="ECO:0007669"/>
    <property type="project" value="UniProtKB-UniRule"/>
</dbReference>
<name>A0A9X4H5W4_9XANT</name>
<sequence length="99" mass="10517">MLDAGKTEFAQHGFAETRIEDIAALAGLSKTGVYAHYDSAVAILGALALEYQAPPPWHWPLLAGWAALGLVTVAAPRLRRRSNICTATARSRTASNSAL</sequence>
<gene>
    <name evidence="4" type="ORF">NY667_19005</name>
</gene>
<evidence type="ECO:0000313" key="4">
    <source>
        <dbReference type="EMBL" id="MDC8639834.1"/>
    </source>
</evidence>
<dbReference type="SUPFAM" id="SSF46689">
    <property type="entry name" value="Homeodomain-like"/>
    <property type="match status" value="1"/>
</dbReference>
<feature type="DNA-binding region" description="H-T-H motif" evidence="2">
    <location>
        <begin position="18"/>
        <end position="37"/>
    </location>
</feature>
<dbReference type="Gene3D" id="1.10.357.10">
    <property type="entry name" value="Tetracycline Repressor, domain 2"/>
    <property type="match status" value="1"/>
</dbReference>
<reference evidence="4" key="2">
    <citation type="submission" date="2022-08" db="EMBL/GenBank/DDBJ databases">
        <authorList>
            <person name="Iruegas-Bocardo F."/>
            <person name="Weisberg A.J."/>
            <person name="Riutta E.R."/>
            <person name="Kilday K."/>
            <person name="Bonkowski J.C."/>
            <person name="Creswell T."/>
            <person name="Daughtrey M.L."/>
            <person name="Rane K."/>
            <person name="Grunwald N.J."/>
            <person name="Chang J.H."/>
            <person name="Putnam M.L."/>
        </authorList>
    </citation>
    <scope>NUCLEOTIDE SEQUENCE</scope>
    <source>
        <strain evidence="4">22-338</strain>
    </source>
</reference>